<protein>
    <recommendedName>
        <fullName evidence="2">RING-type E3 ubiquitin transferase</fullName>
        <ecNumber evidence="2">2.3.2.27</ecNumber>
    </recommendedName>
</protein>
<dbReference type="SUPFAM" id="SSF52402">
    <property type="entry name" value="Adenine nucleotide alpha hydrolases-like"/>
    <property type="match status" value="1"/>
</dbReference>
<evidence type="ECO:0000313" key="8">
    <source>
        <dbReference type="EMBL" id="KAK4727188.1"/>
    </source>
</evidence>
<proteinExistence type="predicted"/>
<evidence type="ECO:0000256" key="6">
    <source>
        <dbReference type="SAM" id="Phobius"/>
    </source>
</evidence>
<organism evidence="8 9">
    <name type="scientific">Solanum pinnatisectum</name>
    <name type="common">tansyleaf nightshade</name>
    <dbReference type="NCBI Taxonomy" id="50273"/>
    <lineage>
        <taxon>Eukaryota</taxon>
        <taxon>Viridiplantae</taxon>
        <taxon>Streptophyta</taxon>
        <taxon>Embryophyta</taxon>
        <taxon>Tracheophyta</taxon>
        <taxon>Spermatophyta</taxon>
        <taxon>Magnoliopsida</taxon>
        <taxon>eudicotyledons</taxon>
        <taxon>Gunneridae</taxon>
        <taxon>Pentapetalae</taxon>
        <taxon>asterids</taxon>
        <taxon>lamiids</taxon>
        <taxon>Solanales</taxon>
        <taxon>Solanaceae</taxon>
        <taxon>Solanoideae</taxon>
        <taxon>Solaneae</taxon>
        <taxon>Solanum</taxon>
    </lineage>
</organism>
<evidence type="ECO:0000256" key="4">
    <source>
        <dbReference type="SAM" id="Coils"/>
    </source>
</evidence>
<keyword evidence="6" id="KW-0472">Membrane</keyword>
<reference evidence="8 9" key="1">
    <citation type="submission" date="2023-10" db="EMBL/GenBank/DDBJ databases">
        <title>Genome-Wide Identification Analysis in wild type Solanum Pinnatisectum Reveals Some Genes Defensing Phytophthora Infestans.</title>
        <authorList>
            <person name="Sun C."/>
        </authorList>
    </citation>
    <scope>NUCLEOTIDE SEQUENCE [LARGE SCALE GENOMIC DNA]</scope>
    <source>
        <strain evidence="8">LQN</strain>
        <tissue evidence="8">Leaf</tissue>
    </source>
</reference>
<feature type="coiled-coil region" evidence="4">
    <location>
        <begin position="298"/>
        <end position="325"/>
    </location>
</feature>
<name>A0AAV9LNU7_9SOLN</name>
<dbReference type="Proteomes" id="UP001311915">
    <property type="component" value="Unassembled WGS sequence"/>
</dbReference>
<keyword evidence="6" id="KW-1133">Transmembrane helix</keyword>
<dbReference type="EMBL" id="JAWPEI010000005">
    <property type="protein sequence ID" value="KAK4727188.1"/>
    <property type="molecule type" value="Genomic_DNA"/>
</dbReference>
<comment type="caution">
    <text evidence="8">The sequence shown here is derived from an EMBL/GenBank/DDBJ whole genome shotgun (WGS) entry which is preliminary data.</text>
</comment>
<feature type="transmembrane region" description="Helical" evidence="6">
    <location>
        <begin position="404"/>
        <end position="422"/>
    </location>
</feature>
<evidence type="ECO:0000259" key="7">
    <source>
        <dbReference type="Pfam" id="PF00582"/>
    </source>
</evidence>
<dbReference type="InterPro" id="IPR006016">
    <property type="entry name" value="UspA"/>
</dbReference>
<dbReference type="CDD" id="cd01989">
    <property type="entry name" value="USP_STK_Ubox_N"/>
    <property type="match status" value="1"/>
</dbReference>
<evidence type="ECO:0000256" key="5">
    <source>
        <dbReference type="SAM" id="MobiDB-lite"/>
    </source>
</evidence>
<evidence type="ECO:0000313" key="9">
    <source>
        <dbReference type="Proteomes" id="UP001311915"/>
    </source>
</evidence>
<evidence type="ECO:0000256" key="1">
    <source>
        <dbReference type="ARBA" id="ARBA00000900"/>
    </source>
</evidence>
<keyword evidence="3" id="KW-0833">Ubl conjugation pathway</keyword>
<dbReference type="AlphaFoldDB" id="A0AAV9LNU7"/>
<feature type="compositionally biased region" description="Basic and acidic residues" evidence="5">
    <location>
        <begin position="357"/>
        <end position="371"/>
    </location>
</feature>
<dbReference type="InterPro" id="IPR051348">
    <property type="entry name" value="U-box_ubiquitin_ligases"/>
</dbReference>
<keyword evidence="9" id="KW-1185">Reference proteome</keyword>
<feature type="region of interest" description="Disordered" evidence="5">
    <location>
        <begin position="357"/>
        <end position="385"/>
    </location>
</feature>
<feature type="domain" description="UspA" evidence="7">
    <location>
        <begin position="12"/>
        <end position="149"/>
    </location>
</feature>
<dbReference type="PANTHER" id="PTHR45647">
    <property type="entry name" value="OS02G0152300 PROTEIN"/>
    <property type="match status" value="1"/>
</dbReference>
<comment type="catalytic activity">
    <reaction evidence="1">
        <text>S-ubiquitinyl-[E2 ubiquitin-conjugating enzyme]-L-cysteine + [acceptor protein]-L-lysine = [E2 ubiquitin-conjugating enzyme]-L-cysteine + N(6)-ubiquitinyl-[acceptor protein]-L-lysine.</text>
        <dbReference type="EC" id="2.3.2.27"/>
    </reaction>
</comment>
<accession>A0AAV9LNU7</accession>
<evidence type="ECO:0000256" key="2">
    <source>
        <dbReference type="ARBA" id="ARBA00012483"/>
    </source>
</evidence>
<sequence length="425" mass="48022">MVSLQGLNEERVVAVAIDKNKGSQYALRWATENVLTKGQKVTLLHVPQTTSAPQSPTSCYNVGGNDSSIGQDSNSQCTDLFLPFRVFCSFKEIAYDLIILEGQDIAKSLIDYVSLYRVQNLILGCPSKNGISRLFTKSDVANTVMKNAPSFCNIYTVSKGKISSTRMASHPLKRRSLNPSIRIQPQRNSNFDATKLVSPFPRVSTSTNKTSDEVYVAKADNSFSGSDRMSTDSTLFLDCYDNLGSEVHSHRPSVSMNFIDSKNVGEPTRLSGFGPTRLVDHMHSTNDFLLSEQKCEENSLSSDKIKEMEEKLRRLELQTIQTMEMYHAACKEALREKQKEEALDRVAREKALRIASKEEAKAAQRKAEREAQKRKRFERKALKKSEAKKSTIKSLVHSQKAIKYQSLLRILVVLIIFYLYFFELR</sequence>
<evidence type="ECO:0000256" key="3">
    <source>
        <dbReference type="ARBA" id="ARBA00022786"/>
    </source>
</evidence>
<dbReference type="Pfam" id="PF00582">
    <property type="entry name" value="Usp"/>
    <property type="match status" value="1"/>
</dbReference>
<gene>
    <name evidence="8" type="ORF">R3W88_032105</name>
</gene>
<dbReference type="InterPro" id="IPR014729">
    <property type="entry name" value="Rossmann-like_a/b/a_fold"/>
</dbReference>
<dbReference type="EC" id="2.3.2.27" evidence="2"/>
<dbReference type="GO" id="GO:0061630">
    <property type="term" value="F:ubiquitin protein ligase activity"/>
    <property type="evidence" value="ECO:0007669"/>
    <property type="project" value="UniProtKB-EC"/>
</dbReference>
<keyword evidence="4" id="KW-0175">Coiled coil</keyword>
<keyword evidence="6" id="KW-0812">Transmembrane</keyword>
<dbReference type="Gene3D" id="3.40.50.620">
    <property type="entry name" value="HUPs"/>
    <property type="match status" value="1"/>
</dbReference>
<dbReference type="PANTHER" id="PTHR45647:SF143">
    <property type="entry name" value="U-BOX DOMAIN-CONTAINING PROTEIN 35-LIKE ISOFORM X1"/>
    <property type="match status" value="1"/>
</dbReference>